<dbReference type="EMBL" id="CP144530">
    <property type="protein sequence ID" value="WWC57549.1"/>
    <property type="molecule type" value="Genomic_DNA"/>
</dbReference>
<organism evidence="2">
    <name type="scientific">Kwoniella dejecticola CBS 10117</name>
    <dbReference type="NCBI Taxonomy" id="1296121"/>
    <lineage>
        <taxon>Eukaryota</taxon>
        <taxon>Fungi</taxon>
        <taxon>Dikarya</taxon>
        <taxon>Basidiomycota</taxon>
        <taxon>Agaricomycotina</taxon>
        <taxon>Tremellomycetes</taxon>
        <taxon>Tremellales</taxon>
        <taxon>Cryptococcaceae</taxon>
        <taxon>Kwoniella</taxon>
    </lineage>
</organism>
<dbReference type="EMBL" id="KI894027">
    <property type="protein sequence ID" value="OBR88270.1"/>
    <property type="molecule type" value="Genomic_DNA"/>
</dbReference>
<name>A0A1A6ADY1_9TREE</name>
<dbReference type="AlphaFoldDB" id="A0A1A6ADY1"/>
<keyword evidence="4" id="KW-1185">Reference proteome</keyword>
<evidence type="ECO:0000313" key="3">
    <source>
        <dbReference type="EMBL" id="WWC57549.1"/>
    </source>
</evidence>
<evidence type="ECO:0000256" key="1">
    <source>
        <dbReference type="SAM" id="SignalP"/>
    </source>
</evidence>
<evidence type="ECO:0000313" key="4">
    <source>
        <dbReference type="Proteomes" id="UP000078595"/>
    </source>
</evidence>
<feature type="signal peptide" evidence="1">
    <location>
        <begin position="1"/>
        <end position="19"/>
    </location>
</feature>
<keyword evidence="1" id="KW-0732">Signal</keyword>
<dbReference type="VEuPathDB" id="FungiDB:I303_00081"/>
<evidence type="ECO:0000313" key="2">
    <source>
        <dbReference type="EMBL" id="OBR88270.1"/>
    </source>
</evidence>
<evidence type="ECO:0008006" key="5">
    <source>
        <dbReference type="Google" id="ProtNLM"/>
    </source>
</evidence>
<dbReference type="RefSeq" id="XP_018266112.1">
    <property type="nucleotide sequence ID" value="XM_018403458.1"/>
</dbReference>
<proteinExistence type="predicted"/>
<protein>
    <recommendedName>
        <fullName evidence="5">Ig-like domain-containing protein</fullName>
    </recommendedName>
</protein>
<reference evidence="3" key="3">
    <citation type="submission" date="2024-02" db="EMBL/GenBank/DDBJ databases">
        <title>Comparative genomics of Cryptococcus and Kwoniella reveals pathogenesis evolution and contrasting modes of karyotype evolution via chromosome fusion or intercentromeric recombination.</title>
        <authorList>
            <person name="Coelho M.A."/>
            <person name="David-Palma M."/>
            <person name="Shea T."/>
            <person name="Bowers K."/>
            <person name="McGinley-Smith S."/>
            <person name="Mohammad A.W."/>
            <person name="Gnirke A."/>
            <person name="Yurkov A.M."/>
            <person name="Nowrousian M."/>
            <person name="Sun S."/>
            <person name="Cuomo C.A."/>
            <person name="Heitman J."/>
        </authorList>
    </citation>
    <scope>NUCLEOTIDE SEQUENCE</scope>
    <source>
        <strain evidence="3">CBS 10117</strain>
    </source>
</reference>
<sequence length="190" mass="19891">MSVTLQAFVLAIALASVSAQDTVNSESGLTYACSKDPSAIPAFINNLCPSSVTSRQGTTWGLRGSRVQAVYINAPTDYHSTQPSDILVSCSWSEPDNDGVFYECEYTAGTGGLVKVTSSNAGGPDSSGQTCPTIAATKPQPSPGTDYRKRQTSAPKFACASTQVGGDNYLVLAARSTFTAEYLDSESTCE</sequence>
<gene>
    <name evidence="2" type="ORF">I303_00081</name>
    <name evidence="3" type="ORF">I303_100081</name>
</gene>
<accession>A0A1A6ADY1</accession>
<feature type="chain" id="PRO_5008342320" description="Ig-like domain-containing protein" evidence="1">
    <location>
        <begin position="20"/>
        <end position="190"/>
    </location>
</feature>
<dbReference type="Proteomes" id="UP000078595">
    <property type="component" value="Chromosome 1"/>
</dbReference>
<dbReference type="GeneID" id="28963780"/>
<reference evidence="2" key="1">
    <citation type="submission" date="2013-07" db="EMBL/GenBank/DDBJ databases">
        <title>The Genome Sequence of Cryptococcus dejecticola CBS10117.</title>
        <authorList>
            <consortium name="The Broad Institute Genome Sequencing Platform"/>
            <person name="Cuomo C."/>
            <person name="Litvintseva A."/>
            <person name="Chen Y."/>
            <person name="Heitman J."/>
            <person name="Sun S."/>
            <person name="Springer D."/>
            <person name="Dromer F."/>
            <person name="Young S.K."/>
            <person name="Zeng Q."/>
            <person name="Gargeya S."/>
            <person name="Fitzgerald M."/>
            <person name="Abouelleil A."/>
            <person name="Alvarado L."/>
            <person name="Berlin A.M."/>
            <person name="Chapman S.B."/>
            <person name="Dewar J."/>
            <person name="Goldberg J."/>
            <person name="Griggs A."/>
            <person name="Gujja S."/>
            <person name="Hansen M."/>
            <person name="Howarth C."/>
            <person name="Imamovic A."/>
            <person name="Larimer J."/>
            <person name="McCowan C."/>
            <person name="Murphy C."/>
            <person name="Pearson M."/>
            <person name="Priest M."/>
            <person name="Roberts A."/>
            <person name="Saif S."/>
            <person name="Shea T."/>
            <person name="Sykes S."/>
            <person name="Wortman J."/>
            <person name="Nusbaum C."/>
            <person name="Birren B."/>
        </authorList>
    </citation>
    <scope>NUCLEOTIDE SEQUENCE [LARGE SCALE GENOMIC DNA]</scope>
    <source>
        <strain evidence="2">CBS 10117</strain>
    </source>
</reference>
<dbReference type="KEGG" id="kdj:28963780"/>
<reference evidence="3" key="2">
    <citation type="submission" date="2013-07" db="EMBL/GenBank/DDBJ databases">
        <authorList>
            <consortium name="The Broad Institute Genome Sequencing Platform"/>
            <person name="Cuomo C."/>
            <person name="Litvintseva A."/>
            <person name="Chen Y."/>
            <person name="Heitman J."/>
            <person name="Sun S."/>
            <person name="Springer D."/>
            <person name="Dromer F."/>
            <person name="Young S.K."/>
            <person name="Zeng Q."/>
            <person name="Gargeya S."/>
            <person name="Fitzgerald M."/>
            <person name="Abouelleil A."/>
            <person name="Alvarado L."/>
            <person name="Berlin A.M."/>
            <person name="Chapman S.B."/>
            <person name="Dewar J."/>
            <person name="Goldberg J."/>
            <person name="Griggs A."/>
            <person name="Gujja S."/>
            <person name="Hansen M."/>
            <person name="Howarth C."/>
            <person name="Imamovic A."/>
            <person name="Larimer J."/>
            <person name="McCowan C."/>
            <person name="Murphy C."/>
            <person name="Pearson M."/>
            <person name="Priest M."/>
            <person name="Roberts A."/>
            <person name="Saif S."/>
            <person name="Shea T."/>
            <person name="Sykes S."/>
            <person name="Wortman J."/>
            <person name="Nusbaum C."/>
            <person name="Birren B."/>
        </authorList>
    </citation>
    <scope>NUCLEOTIDE SEQUENCE</scope>
    <source>
        <strain evidence="3">CBS 10117</strain>
    </source>
</reference>